<organism evidence="3 4">
    <name type="scientific">Pocillopora meandrina</name>
    <dbReference type="NCBI Taxonomy" id="46732"/>
    <lineage>
        <taxon>Eukaryota</taxon>
        <taxon>Metazoa</taxon>
        <taxon>Cnidaria</taxon>
        <taxon>Anthozoa</taxon>
        <taxon>Hexacorallia</taxon>
        <taxon>Scleractinia</taxon>
        <taxon>Astrocoeniina</taxon>
        <taxon>Pocilloporidae</taxon>
        <taxon>Pocillopora</taxon>
    </lineage>
</organism>
<reference evidence="3 4" key="1">
    <citation type="submission" date="2022-05" db="EMBL/GenBank/DDBJ databases">
        <authorList>
            <consortium name="Genoscope - CEA"/>
            <person name="William W."/>
        </authorList>
    </citation>
    <scope>NUCLEOTIDE SEQUENCE [LARGE SCALE GENOMIC DNA]</scope>
</reference>
<feature type="coiled-coil region" evidence="1">
    <location>
        <begin position="240"/>
        <end position="267"/>
    </location>
</feature>
<accession>A0AAU9WG73</accession>
<dbReference type="Pfam" id="PF13093">
    <property type="entry name" value="FTA4"/>
    <property type="match status" value="1"/>
</dbReference>
<name>A0AAU9WG73_9CNID</name>
<feature type="compositionally biased region" description="Polar residues" evidence="2">
    <location>
        <begin position="22"/>
        <end position="35"/>
    </location>
</feature>
<evidence type="ECO:0000256" key="2">
    <source>
        <dbReference type="SAM" id="MobiDB-lite"/>
    </source>
</evidence>
<keyword evidence="1" id="KW-0175">Coiled coil</keyword>
<evidence type="ECO:0000256" key="1">
    <source>
        <dbReference type="SAM" id="Coils"/>
    </source>
</evidence>
<feature type="region of interest" description="Disordered" evidence="2">
    <location>
        <begin position="1"/>
        <end position="141"/>
    </location>
</feature>
<dbReference type="Proteomes" id="UP001159428">
    <property type="component" value="Unassembled WGS sequence"/>
</dbReference>
<evidence type="ECO:0000313" key="3">
    <source>
        <dbReference type="EMBL" id="CAH3116105.1"/>
    </source>
</evidence>
<feature type="region of interest" description="Disordered" evidence="2">
    <location>
        <begin position="307"/>
        <end position="337"/>
    </location>
</feature>
<protein>
    <submittedName>
        <fullName evidence="3">Uncharacterized protein</fullName>
    </submittedName>
</protein>
<gene>
    <name evidence="3" type="ORF">PMEA_00006932</name>
</gene>
<evidence type="ECO:0000313" key="4">
    <source>
        <dbReference type="Proteomes" id="UP001159428"/>
    </source>
</evidence>
<dbReference type="GO" id="GO:0031511">
    <property type="term" value="C:Mis6-Sim4 complex"/>
    <property type="evidence" value="ECO:0007669"/>
    <property type="project" value="InterPro"/>
</dbReference>
<feature type="compositionally biased region" description="Basic and acidic residues" evidence="2">
    <location>
        <begin position="43"/>
        <end position="65"/>
    </location>
</feature>
<sequence>MSYYKGSRRRSRKRSNLGSETLGVSNVNSSETSYRNADLEAIDLSKDGQMQKKRQKSSDNSEMKQAKKSKRNKALSSGRRAQEATKVPGQTVKRKIRKKDKDMKDTVPQTTTGTKRKKQTRETDSTPLFEPESSLADVEDSEAMDYTEELSELMSDHEFLRQQIKILKKPFQLEKDCPSLSKIKEKDAKHIPLQVINNALRKVNHKTEDAIMRNLNRLAQRKLLENLSAARQDSRSSPRSDQQLKRYKEVQERVMNLEKVHQEIRNLHAQHKAIGSFVSQLEGDIEKFDNKELVAEIRRTNNLLGSANLKNTNKDKEINGNPDSRPEVASTDNDDPCSHEQLVQILFKD</sequence>
<dbReference type="InterPro" id="IPR025207">
    <property type="entry name" value="Sim4_Fta4"/>
</dbReference>
<feature type="compositionally biased region" description="Basic residues" evidence="2">
    <location>
        <begin position="1"/>
        <end position="15"/>
    </location>
</feature>
<proteinExistence type="predicted"/>
<keyword evidence="4" id="KW-1185">Reference proteome</keyword>
<dbReference type="AlphaFoldDB" id="A0AAU9WG73"/>
<dbReference type="EMBL" id="CALNXJ010000015">
    <property type="protein sequence ID" value="CAH3116105.1"/>
    <property type="molecule type" value="Genomic_DNA"/>
</dbReference>
<comment type="caution">
    <text evidence="3">The sequence shown here is derived from an EMBL/GenBank/DDBJ whole genome shotgun (WGS) entry which is preliminary data.</text>
</comment>